<gene>
    <name evidence="2" type="ORF">FGO68_gene14676</name>
</gene>
<evidence type="ECO:0000313" key="3">
    <source>
        <dbReference type="Proteomes" id="UP000785679"/>
    </source>
</evidence>
<protein>
    <submittedName>
        <fullName evidence="2">Uncharacterized protein</fullName>
    </submittedName>
</protein>
<dbReference type="EMBL" id="RRYP01024044">
    <property type="protein sequence ID" value="TNV72139.1"/>
    <property type="molecule type" value="Genomic_DNA"/>
</dbReference>
<evidence type="ECO:0000313" key="2">
    <source>
        <dbReference type="EMBL" id="TNV72139.1"/>
    </source>
</evidence>
<feature type="compositionally biased region" description="Basic and acidic residues" evidence="1">
    <location>
        <begin position="17"/>
        <end position="29"/>
    </location>
</feature>
<dbReference type="Proteomes" id="UP000785679">
    <property type="component" value="Unassembled WGS sequence"/>
</dbReference>
<name>A0A8J8SVF8_HALGN</name>
<dbReference type="AlphaFoldDB" id="A0A8J8SVF8"/>
<keyword evidence="3" id="KW-1185">Reference proteome</keyword>
<evidence type="ECO:0000256" key="1">
    <source>
        <dbReference type="SAM" id="MobiDB-lite"/>
    </source>
</evidence>
<proteinExistence type="predicted"/>
<accession>A0A8J8SVF8</accession>
<feature type="region of interest" description="Disordered" evidence="1">
    <location>
        <begin position="1"/>
        <end position="40"/>
    </location>
</feature>
<comment type="caution">
    <text evidence="2">The sequence shown here is derived from an EMBL/GenBank/DDBJ whole genome shotgun (WGS) entry which is preliminary data.</text>
</comment>
<sequence length="218" mass="25449">MISQENFETSFSSQHSAGEEQVKKEPTEKHARHSAASESSNLKDIQSIFSASGGLTEIELDQQQHQRLTLSVLHFNSISSLTWFTGEAIGHIMENNPKSLWMRLWYPSSFIIAIWIIKLRIKYAGCKFSEKYASIILQFLMMYSVIEGQYYMHPERFEITTGVLLFIGQQQFFDLSMVTSLTQKNIKRAILWAIYYARNHQLYCKICLYENKFYRENA</sequence>
<organism evidence="2 3">
    <name type="scientific">Halteria grandinella</name>
    <dbReference type="NCBI Taxonomy" id="5974"/>
    <lineage>
        <taxon>Eukaryota</taxon>
        <taxon>Sar</taxon>
        <taxon>Alveolata</taxon>
        <taxon>Ciliophora</taxon>
        <taxon>Intramacronucleata</taxon>
        <taxon>Spirotrichea</taxon>
        <taxon>Stichotrichia</taxon>
        <taxon>Sporadotrichida</taxon>
        <taxon>Halteriidae</taxon>
        <taxon>Halteria</taxon>
    </lineage>
</organism>
<reference evidence="2" key="1">
    <citation type="submission" date="2019-06" db="EMBL/GenBank/DDBJ databases">
        <authorList>
            <person name="Zheng W."/>
        </authorList>
    </citation>
    <scope>NUCLEOTIDE SEQUENCE</scope>
    <source>
        <strain evidence="2">QDHG01</strain>
    </source>
</reference>
<feature type="compositionally biased region" description="Polar residues" evidence="1">
    <location>
        <begin position="1"/>
        <end position="16"/>
    </location>
</feature>